<gene>
    <name evidence="7" type="primary">cbiQ</name>
    <name evidence="7" type="ORF">EF806_02250</name>
</gene>
<keyword evidence="2" id="KW-1003">Cell membrane</keyword>
<sequence length="268" mass="30907">MKDKLKKGIVSPINVEIPDGRFLWKIDARIKLIVTLFLLIAVIFMDNLAILPILAAIILIIPLLILKISLREYLRRFIILPFSIALILFIVVAFTYGGIEEVYSVFGLKIYRESISFGLLLFTRVIISVSVLQLFILTTSINDNIEALRWFRVPKEVVDIGLLMIRYISLLFDEFKTMYNAQVSRGGFLKRIGYKKRIKNLSSIAGLLFIKSENKGERIYSAMVSRGYNLNFYNKNSKKYNRSISLKEFLLCILMILFITLFVIADKI</sequence>
<evidence type="ECO:0000313" key="7">
    <source>
        <dbReference type="EMBL" id="RZN64891.1"/>
    </source>
</evidence>
<evidence type="ECO:0000256" key="4">
    <source>
        <dbReference type="ARBA" id="ARBA00022989"/>
    </source>
</evidence>
<dbReference type="Pfam" id="PF02361">
    <property type="entry name" value="CbiQ"/>
    <property type="match status" value="1"/>
</dbReference>
<organism evidence="7 8">
    <name type="scientific">Methanoliparum thermophilum</name>
    <dbReference type="NCBI Taxonomy" id="2491083"/>
    <lineage>
        <taxon>Archaea</taxon>
        <taxon>Methanobacteriati</taxon>
        <taxon>Methanobacteriota</taxon>
        <taxon>Candidatus Methanoliparia</taxon>
        <taxon>Candidatus Methanoliparales</taxon>
        <taxon>Candidatus Methanoliparaceae</taxon>
        <taxon>Candidatus Methanoliparum</taxon>
    </lineage>
</organism>
<evidence type="ECO:0000256" key="2">
    <source>
        <dbReference type="ARBA" id="ARBA00022475"/>
    </source>
</evidence>
<accession>A0A520KSK0</accession>
<dbReference type="NCBIfam" id="TIGR02454">
    <property type="entry name" value="ECF_T_CbiQ"/>
    <property type="match status" value="1"/>
</dbReference>
<evidence type="ECO:0000256" key="3">
    <source>
        <dbReference type="ARBA" id="ARBA00022692"/>
    </source>
</evidence>
<dbReference type="AlphaFoldDB" id="A0A520KSK0"/>
<dbReference type="GO" id="GO:0006824">
    <property type="term" value="P:cobalt ion transport"/>
    <property type="evidence" value="ECO:0007669"/>
    <property type="project" value="InterPro"/>
</dbReference>
<protein>
    <submittedName>
        <fullName evidence="7">Cobalt ECF transporter T component CbiQ</fullName>
    </submittedName>
</protein>
<proteinExistence type="predicted"/>
<keyword evidence="5 6" id="KW-0472">Membrane</keyword>
<feature type="transmembrane region" description="Helical" evidence="6">
    <location>
        <begin position="77"/>
        <end position="99"/>
    </location>
</feature>
<dbReference type="Proteomes" id="UP000317158">
    <property type="component" value="Unassembled WGS sequence"/>
</dbReference>
<keyword evidence="4 6" id="KW-1133">Transmembrane helix</keyword>
<dbReference type="PANTHER" id="PTHR34857:SF2">
    <property type="entry name" value="SLL0384 PROTEIN"/>
    <property type="match status" value="1"/>
</dbReference>
<feature type="transmembrane region" description="Helical" evidence="6">
    <location>
        <begin position="119"/>
        <end position="142"/>
    </location>
</feature>
<feature type="transmembrane region" description="Helical" evidence="6">
    <location>
        <begin position="244"/>
        <end position="265"/>
    </location>
</feature>
<dbReference type="InterPro" id="IPR051611">
    <property type="entry name" value="ECF_transporter_component"/>
</dbReference>
<reference evidence="7 8" key="1">
    <citation type="journal article" date="2019" name="Nat. Microbiol.">
        <title>Wide diversity of methane and short-chain alkane metabolisms in uncultured archaea.</title>
        <authorList>
            <person name="Borrel G."/>
            <person name="Adam P.S."/>
            <person name="McKay L.J."/>
            <person name="Chen L.X."/>
            <person name="Sierra-Garcia I.N."/>
            <person name="Sieber C.M."/>
            <person name="Letourneur Q."/>
            <person name="Ghozlane A."/>
            <person name="Andersen G.L."/>
            <person name="Li W.J."/>
            <person name="Hallam S.J."/>
            <person name="Muyzer G."/>
            <person name="de Oliveira V.M."/>
            <person name="Inskeep W.P."/>
            <person name="Banfield J.F."/>
            <person name="Gribaldo S."/>
        </authorList>
    </citation>
    <scope>NUCLEOTIDE SEQUENCE [LARGE SCALE GENOMIC DNA]</scope>
    <source>
        <strain evidence="7">NM1a</strain>
    </source>
</reference>
<feature type="transmembrane region" description="Helical" evidence="6">
    <location>
        <begin position="28"/>
        <end position="44"/>
    </location>
</feature>
<keyword evidence="3 6" id="KW-0812">Transmembrane</keyword>
<comment type="subcellular location">
    <subcellularLocation>
        <location evidence="1">Cell membrane</location>
        <topology evidence="1">Multi-pass membrane protein</topology>
    </subcellularLocation>
</comment>
<dbReference type="CDD" id="cd16914">
    <property type="entry name" value="EcfT"/>
    <property type="match status" value="1"/>
</dbReference>
<evidence type="ECO:0000256" key="1">
    <source>
        <dbReference type="ARBA" id="ARBA00004651"/>
    </source>
</evidence>
<dbReference type="EMBL" id="RXIF01000004">
    <property type="protein sequence ID" value="RZN64891.1"/>
    <property type="molecule type" value="Genomic_DNA"/>
</dbReference>
<dbReference type="PANTHER" id="PTHR34857">
    <property type="entry name" value="SLL0384 PROTEIN"/>
    <property type="match status" value="1"/>
</dbReference>
<name>A0A520KSK0_METT2</name>
<evidence type="ECO:0000256" key="5">
    <source>
        <dbReference type="ARBA" id="ARBA00023136"/>
    </source>
</evidence>
<comment type="caution">
    <text evidence="7">The sequence shown here is derived from an EMBL/GenBank/DDBJ whole genome shotgun (WGS) entry which is preliminary data.</text>
</comment>
<dbReference type="InterPro" id="IPR012809">
    <property type="entry name" value="ECF_CbiQ"/>
</dbReference>
<evidence type="ECO:0000313" key="8">
    <source>
        <dbReference type="Proteomes" id="UP000317158"/>
    </source>
</evidence>
<feature type="transmembrane region" description="Helical" evidence="6">
    <location>
        <begin position="50"/>
        <end position="70"/>
    </location>
</feature>
<dbReference type="GO" id="GO:0043190">
    <property type="term" value="C:ATP-binding cassette (ABC) transporter complex"/>
    <property type="evidence" value="ECO:0007669"/>
    <property type="project" value="InterPro"/>
</dbReference>
<dbReference type="InterPro" id="IPR003339">
    <property type="entry name" value="ABC/ECF_trnsptr_transmembrane"/>
</dbReference>
<evidence type="ECO:0000256" key="6">
    <source>
        <dbReference type="SAM" id="Phobius"/>
    </source>
</evidence>